<dbReference type="InterPro" id="IPR023576">
    <property type="entry name" value="UbiE/COQ5_MeTrFase_CS"/>
</dbReference>
<reference evidence="6" key="1">
    <citation type="submission" date="2022-01" db="EMBL/GenBank/DDBJ databases">
        <authorList>
            <person name="Wang Y."/>
        </authorList>
    </citation>
    <scope>NUCLEOTIDE SEQUENCE</scope>
    <source>
        <strain evidence="6">WB101</strain>
    </source>
</reference>
<feature type="binding site" evidence="5">
    <location>
        <position position="54"/>
    </location>
    <ligand>
        <name>S-adenosyl-L-methionine</name>
        <dbReference type="ChEBI" id="CHEBI:59789"/>
    </ligand>
</feature>
<comment type="function">
    <text evidence="5">Methyltransferase required for the conversion of demethylmenaquinol (DMKH2) to menaquinol (MKH2).</text>
</comment>
<dbReference type="InterPro" id="IPR004033">
    <property type="entry name" value="UbiE/COQ5_MeTrFase"/>
</dbReference>
<keyword evidence="4 5" id="KW-0949">S-adenosyl-L-methionine</keyword>
<keyword evidence="3 5" id="KW-0808">Transferase</keyword>
<comment type="caution">
    <text evidence="5">Lacks conserved residue(s) required for the propagation of feature annotation.</text>
</comment>
<protein>
    <recommendedName>
        <fullName evidence="5">Demethylmenaquinone methyltransferase</fullName>
        <ecNumber evidence="5">2.1.1.163</ecNumber>
    </recommendedName>
</protein>
<evidence type="ECO:0000313" key="7">
    <source>
        <dbReference type="Proteomes" id="UP001165366"/>
    </source>
</evidence>
<gene>
    <name evidence="6" type="primary">ubiE</name>
    <name evidence="5" type="synonym">menG</name>
    <name evidence="6" type="ORF">L6773_07195</name>
</gene>
<proteinExistence type="inferred from homology"/>
<evidence type="ECO:0000256" key="2">
    <source>
        <dbReference type="ARBA" id="ARBA00022603"/>
    </source>
</evidence>
<comment type="caution">
    <text evidence="6">The sequence shown here is derived from an EMBL/GenBank/DDBJ whole genome shotgun (WGS) entry which is preliminary data.</text>
</comment>
<keyword evidence="2 5" id="KW-0489">Methyltransferase</keyword>
<feature type="binding site" evidence="5">
    <location>
        <begin position="101"/>
        <end position="102"/>
    </location>
    <ligand>
        <name>S-adenosyl-L-methionine</name>
        <dbReference type="ChEBI" id="CHEBI:59789"/>
    </ligand>
</feature>
<dbReference type="GO" id="GO:0032259">
    <property type="term" value="P:methylation"/>
    <property type="evidence" value="ECO:0007669"/>
    <property type="project" value="UniProtKB-KW"/>
</dbReference>
<reference evidence="6" key="2">
    <citation type="submission" date="2024-05" db="EMBL/GenBank/DDBJ databases">
        <title>Rhodohalobacter halophilus gen. nov., sp. nov., a moderately halophilic member of the family Balneolaceae.</title>
        <authorList>
            <person name="Xia J."/>
        </authorList>
    </citation>
    <scope>NUCLEOTIDE SEQUENCE</scope>
    <source>
        <strain evidence="6">WB101</strain>
    </source>
</reference>
<keyword evidence="7" id="KW-1185">Reference proteome</keyword>
<organism evidence="6 7">
    <name type="scientific">Rhodohalobacter sulfatireducens</name>
    <dbReference type="NCBI Taxonomy" id="2911366"/>
    <lineage>
        <taxon>Bacteria</taxon>
        <taxon>Pseudomonadati</taxon>
        <taxon>Balneolota</taxon>
        <taxon>Balneolia</taxon>
        <taxon>Balneolales</taxon>
        <taxon>Balneolaceae</taxon>
        <taxon>Rhodohalobacter</taxon>
    </lineage>
</organism>
<dbReference type="PANTHER" id="PTHR43591">
    <property type="entry name" value="METHYLTRANSFERASE"/>
    <property type="match status" value="1"/>
</dbReference>
<dbReference type="PROSITE" id="PS01184">
    <property type="entry name" value="UBIE_2"/>
    <property type="match status" value="1"/>
</dbReference>
<evidence type="ECO:0000256" key="3">
    <source>
        <dbReference type="ARBA" id="ARBA00022679"/>
    </source>
</evidence>
<dbReference type="RefSeq" id="WP_237853184.1">
    <property type="nucleotide sequence ID" value="NZ_JAKLWS010000006.1"/>
</dbReference>
<dbReference type="NCBIfam" id="TIGR01934">
    <property type="entry name" value="MenG_MenH_UbiE"/>
    <property type="match status" value="1"/>
</dbReference>
<name>A0ABS9KBW1_9BACT</name>
<dbReference type="PROSITE" id="PS01183">
    <property type="entry name" value="UBIE_1"/>
    <property type="match status" value="1"/>
</dbReference>
<dbReference type="EC" id="2.1.1.163" evidence="5"/>
<evidence type="ECO:0000313" key="6">
    <source>
        <dbReference type="EMBL" id="MCG2588342.1"/>
    </source>
</evidence>
<evidence type="ECO:0000256" key="5">
    <source>
        <dbReference type="HAMAP-Rule" id="MF_01813"/>
    </source>
</evidence>
<comment type="pathway">
    <text evidence="5">Quinol/quinone metabolism; menaquinone biosynthesis; menaquinol from 1,4-dihydroxy-2-naphthoate: step 2/2.</text>
</comment>
<dbReference type="SUPFAM" id="SSF53335">
    <property type="entry name" value="S-adenosyl-L-methionine-dependent methyltransferases"/>
    <property type="match status" value="1"/>
</dbReference>
<dbReference type="Gene3D" id="3.40.50.150">
    <property type="entry name" value="Vaccinia Virus protein VP39"/>
    <property type="match status" value="1"/>
</dbReference>
<comment type="similarity">
    <text evidence="5">Belongs to the class I-like SAM-binding methyltransferase superfamily. MenG/UbiE family.</text>
</comment>
<keyword evidence="1 5" id="KW-0474">Menaquinone biosynthesis</keyword>
<comment type="catalytic activity">
    <reaction evidence="5">
        <text>a 2-demethylmenaquinol + S-adenosyl-L-methionine = a menaquinol + S-adenosyl-L-homocysteine + H(+)</text>
        <dbReference type="Rhea" id="RHEA:42640"/>
        <dbReference type="Rhea" id="RHEA-COMP:9539"/>
        <dbReference type="Rhea" id="RHEA-COMP:9563"/>
        <dbReference type="ChEBI" id="CHEBI:15378"/>
        <dbReference type="ChEBI" id="CHEBI:18151"/>
        <dbReference type="ChEBI" id="CHEBI:55437"/>
        <dbReference type="ChEBI" id="CHEBI:57856"/>
        <dbReference type="ChEBI" id="CHEBI:59789"/>
        <dbReference type="EC" id="2.1.1.163"/>
    </reaction>
</comment>
<dbReference type="EMBL" id="JAKLWS010000006">
    <property type="protein sequence ID" value="MCG2588342.1"/>
    <property type="molecule type" value="Genomic_DNA"/>
</dbReference>
<dbReference type="Proteomes" id="UP001165366">
    <property type="component" value="Unassembled WGS sequence"/>
</dbReference>
<feature type="binding site" evidence="5">
    <location>
        <position position="75"/>
    </location>
    <ligand>
        <name>S-adenosyl-L-methionine</name>
        <dbReference type="ChEBI" id="CHEBI:59789"/>
    </ligand>
</feature>
<dbReference type="NCBIfam" id="NF001244">
    <property type="entry name" value="PRK00216.1-5"/>
    <property type="match status" value="1"/>
</dbReference>
<dbReference type="PANTHER" id="PTHR43591:SF24">
    <property type="entry name" value="2-METHOXY-6-POLYPRENYL-1,4-BENZOQUINOL METHYLASE, MITOCHONDRIAL"/>
    <property type="match status" value="1"/>
</dbReference>
<dbReference type="CDD" id="cd02440">
    <property type="entry name" value="AdoMet_MTases"/>
    <property type="match status" value="1"/>
</dbReference>
<dbReference type="GO" id="GO:0008425">
    <property type="term" value="F:2-methoxy-6-polyprenyl-1,4-benzoquinol methyltransferase activity"/>
    <property type="evidence" value="ECO:0007669"/>
    <property type="project" value="UniProtKB-EC"/>
</dbReference>
<sequence length="231" mass="25270">MSEKVKNMFADIADDYDRINSILSFGVHNAWRKKTVLESGAKPGNKVLDCATGTGDLAIEFKKAVGHEGEVTGTDFCQEMIEHAPAKADMENLVVTFEVADAMDLPYEDNTFDIASIAFGIRNVDDPLVCLKEMARVVRPGGRVVVLEFGQPKGAVRIPYEIYSKHVMPAIGGFISGNREAYTYLPETSAKFPAGEKFINLMDDADVFSEKRAVKLTGGISYIYVGTVGEN</sequence>
<evidence type="ECO:0000256" key="1">
    <source>
        <dbReference type="ARBA" id="ARBA00022428"/>
    </source>
</evidence>
<accession>A0ABS9KBW1</accession>
<dbReference type="InterPro" id="IPR029063">
    <property type="entry name" value="SAM-dependent_MTases_sf"/>
</dbReference>
<evidence type="ECO:0000256" key="4">
    <source>
        <dbReference type="ARBA" id="ARBA00022691"/>
    </source>
</evidence>
<dbReference type="PROSITE" id="PS51608">
    <property type="entry name" value="SAM_MT_UBIE"/>
    <property type="match status" value="1"/>
</dbReference>
<dbReference type="HAMAP" id="MF_01813">
    <property type="entry name" value="MenG_UbiE_methyltr"/>
    <property type="match status" value="1"/>
</dbReference>
<dbReference type="Pfam" id="PF01209">
    <property type="entry name" value="Ubie_methyltran"/>
    <property type="match status" value="1"/>
</dbReference>
<dbReference type="GO" id="GO:0043770">
    <property type="term" value="F:demethylmenaquinone methyltransferase activity"/>
    <property type="evidence" value="ECO:0007669"/>
    <property type="project" value="UniProtKB-EC"/>
</dbReference>